<feature type="transmembrane region" description="Helical" evidence="7">
    <location>
        <begin position="490"/>
        <end position="509"/>
    </location>
</feature>
<feature type="transmembrane region" description="Helical" evidence="7">
    <location>
        <begin position="20"/>
        <end position="39"/>
    </location>
</feature>
<evidence type="ECO:0000259" key="8">
    <source>
        <dbReference type="Pfam" id="PF02687"/>
    </source>
</evidence>
<feature type="transmembrane region" description="Helical" evidence="7">
    <location>
        <begin position="877"/>
        <end position="898"/>
    </location>
</feature>
<feature type="transmembrane region" description="Helical" evidence="7">
    <location>
        <begin position="779"/>
        <end position="807"/>
    </location>
</feature>
<dbReference type="GO" id="GO:0022857">
    <property type="term" value="F:transmembrane transporter activity"/>
    <property type="evidence" value="ECO:0007669"/>
    <property type="project" value="TreeGrafter"/>
</dbReference>
<evidence type="ECO:0000256" key="7">
    <source>
        <dbReference type="SAM" id="Phobius"/>
    </source>
</evidence>
<keyword evidence="5 7" id="KW-0472">Membrane</keyword>
<dbReference type="OrthoDB" id="230698at2"/>
<keyword evidence="3 7" id="KW-0812">Transmembrane</keyword>
<dbReference type="InterPro" id="IPR003838">
    <property type="entry name" value="ABC3_permease_C"/>
</dbReference>
<evidence type="ECO:0000256" key="2">
    <source>
        <dbReference type="ARBA" id="ARBA00022475"/>
    </source>
</evidence>
<feature type="domain" description="ABC3 transporter permease C-terminal" evidence="8">
    <location>
        <begin position="317"/>
        <end position="438"/>
    </location>
</feature>
<feature type="transmembrane region" description="Helical" evidence="7">
    <location>
        <begin position="408"/>
        <end position="436"/>
    </location>
</feature>
<dbReference type="KEGG" id="gog:C1280_32170"/>
<feature type="transmembrane region" description="Helical" evidence="7">
    <location>
        <begin position="356"/>
        <end position="383"/>
    </location>
</feature>
<dbReference type="PANTHER" id="PTHR30572">
    <property type="entry name" value="MEMBRANE COMPONENT OF TRANSPORTER-RELATED"/>
    <property type="match status" value="1"/>
</dbReference>
<feature type="transmembrane region" description="Helical" evidence="7">
    <location>
        <begin position="457"/>
        <end position="478"/>
    </location>
</feature>
<name>A0A2Z3H8H7_9BACT</name>
<dbReference type="Proteomes" id="UP000245802">
    <property type="component" value="Chromosome"/>
</dbReference>
<feature type="domain" description="ABC3 transporter permease C-terminal" evidence="8">
    <location>
        <begin position="789"/>
        <end position="902"/>
    </location>
</feature>
<dbReference type="RefSeq" id="WP_010043252.1">
    <property type="nucleotide sequence ID" value="NZ_CP025958.1"/>
</dbReference>
<accession>A0A2Z3H8H7</accession>
<gene>
    <name evidence="9" type="ORF">C1280_32170</name>
</gene>
<dbReference type="GO" id="GO:0005886">
    <property type="term" value="C:plasma membrane"/>
    <property type="evidence" value="ECO:0007669"/>
    <property type="project" value="UniProtKB-SubCell"/>
</dbReference>
<evidence type="ECO:0000313" key="10">
    <source>
        <dbReference type="Proteomes" id="UP000245802"/>
    </source>
</evidence>
<evidence type="ECO:0000256" key="4">
    <source>
        <dbReference type="ARBA" id="ARBA00022989"/>
    </source>
</evidence>
<dbReference type="Pfam" id="PF02687">
    <property type="entry name" value="FtsX"/>
    <property type="match status" value="2"/>
</dbReference>
<evidence type="ECO:0000256" key="1">
    <source>
        <dbReference type="ARBA" id="ARBA00004651"/>
    </source>
</evidence>
<reference evidence="9 10" key="1">
    <citation type="submission" date="2018-01" db="EMBL/GenBank/DDBJ databases">
        <title>G. obscuriglobus.</title>
        <authorList>
            <person name="Franke J."/>
            <person name="Blomberg W."/>
            <person name="Selmecki A."/>
        </authorList>
    </citation>
    <scope>NUCLEOTIDE SEQUENCE [LARGE SCALE GENOMIC DNA]</scope>
    <source>
        <strain evidence="9 10">DSM 5831</strain>
    </source>
</reference>
<dbReference type="EMBL" id="CP025958">
    <property type="protein sequence ID" value="AWM41191.1"/>
    <property type="molecule type" value="Genomic_DNA"/>
</dbReference>
<dbReference type="InterPro" id="IPR050250">
    <property type="entry name" value="Macrolide_Exporter_MacB"/>
</dbReference>
<dbReference type="PANTHER" id="PTHR30572:SF4">
    <property type="entry name" value="ABC TRANSPORTER PERMEASE YTRF"/>
    <property type="match status" value="1"/>
</dbReference>
<dbReference type="AlphaFoldDB" id="A0A2Z3H8H7"/>
<comment type="similarity">
    <text evidence="6">Belongs to the ABC-4 integral membrane protein family.</text>
</comment>
<keyword evidence="4 7" id="KW-1133">Transmembrane helix</keyword>
<comment type="subcellular location">
    <subcellularLocation>
        <location evidence="1">Cell membrane</location>
        <topology evidence="1">Multi-pass membrane protein</topology>
    </subcellularLocation>
</comment>
<keyword evidence="10" id="KW-1185">Reference proteome</keyword>
<sequence length="912" mass="96724">MSVYRLLAVRYLFQRWDRAVLIISSIALGVATLVSARILNQCFEIAAQGTTTPAGSAELYVTNGEAGVARALADELRAAKVPGVKSVQPLVVERVSLPDLDGRVAVLVGAEVSSQLLTDNNSLKVKVTPVGDIPKWQLLPVLAAVKDGDLTRAGDLWDRIPARLAMVSRSIYEDWNGRCQTALAAGQPAPPFVVRHANRDAVCLPIGVVDFEADSPLAPMGKSFIGMSVGQALGVVRPAPPYAAVGGAAGAGAAESPYPPKVNRIDLFLEPGADPETVLAAAAQVVGRRAEVRTPDAQRRSTQEIVTGIQVGVLMCSLGAMIIGLFLVYNAMSVTVAERRADIGVLRSIGATRTQIVVLFSAASAALGFVGAVLGVPLGMLLAELTVRQFRSELESMFLNPEVRLTHLSWATAAAAVAAGTGTAVFAALVPALQAAGDDPAHVVRRSTGSVKGIWNVLHRSACLSLIVTGAAMILLRFNLPSRVGSVGGLTLVLVGLLLASPILVAVMVRLARPVVRATAPFTLRLAFDNLSRAPGRTGVVIGALGAGVALMFQTAGVGRSNEEPILSWIEQVVQADHFVFNGNMTSANSSNSPMSANVAGDLKGLPGVEDVMSIRYFRPEYNGTVVYLVALDVKTYAGTMRHRAPELASDLEVFPELDDTHPDHSGANKVLVSHNFVERHKVKVGDTILVPGPRGPVPLVIVGAVRDYSWSRGTIFLDRARYAKLFGDNLIDICHVFVKPGATAGAEPALDRYAADKGLFVTDRFSLRKFLSELLNRVYVLAYMQQLLVGVVAALGVVTALLISVLQRKRELGLLLAVGATPGQVLLSVLAEAFLMGAFGTVLGVLIGLPMEWYVLKVMFVDESGFNLDMLIPWKATLGIASASITLATLAGLLPAWRAIQTRIPDAMQYE</sequence>
<organism evidence="9 10">
    <name type="scientific">Gemmata obscuriglobus</name>
    <dbReference type="NCBI Taxonomy" id="114"/>
    <lineage>
        <taxon>Bacteria</taxon>
        <taxon>Pseudomonadati</taxon>
        <taxon>Planctomycetota</taxon>
        <taxon>Planctomycetia</taxon>
        <taxon>Gemmatales</taxon>
        <taxon>Gemmataceae</taxon>
        <taxon>Gemmata</taxon>
    </lineage>
</organism>
<feature type="transmembrane region" description="Helical" evidence="7">
    <location>
        <begin position="308"/>
        <end position="329"/>
    </location>
</feature>
<evidence type="ECO:0000256" key="5">
    <source>
        <dbReference type="ARBA" id="ARBA00023136"/>
    </source>
</evidence>
<protein>
    <submittedName>
        <fullName evidence="9">ABC transporter permease</fullName>
    </submittedName>
</protein>
<evidence type="ECO:0000313" key="9">
    <source>
        <dbReference type="EMBL" id="AWM41191.1"/>
    </source>
</evidence>
<evidence type="ECO:0000256" key="6">
    <source>
        <dbReference type="ARBA" id="ARBA00038076"/>
    </source>
</evidence>
<keyword evidence="2" id="KW-1003">Cell membrane</keyword>
<evidence type="ECO:0000256" key="3">
    <source>
        <dbReference type="ARBA" id="ARBA00022692"/>
    </source>
</evidence>
<proteinExistence type="inferred from homology"/>